<dbReference type="AlphaFoldDB" id="A0A2H1FC85"/>
<evidence type="ECO:0000313" key="1">
    <source>
        <dbReference type="EMBL" id="SMH70371.1"/>
    </source>
</evidence>
<dbReference type="Proteomes" id="UP000230607">
    <property type="component" value="Chromosome 1"/>
</dbReference>
<reference evidence="2" key="1">
    <citation type="submission" date="2017-03" db="EMBL/GenBank/DDBJ databases">
        <authorList>
            <person name="Herbold C."/>
        </authorList>
    </citation>
    <scope>NUCLEOTIDE SEQUENCE [LARGE SCALE GENOMIC DNA]</scope>
</reference>
<gene>
    <name evidence="1" type="ORF">NCS_10178</name>
</gene>
<name>A0A2H1FC85_9ARCH</name>
<protein>
    <submittedName>
        <fullName evidence="1">Uncharacterized protein</fullName>
    </submittedName>
</protein>
<evidence type="ECO:0000313" key="2">
    <source>
        <dbReference type="Proteomes" id="UP000230607"/>
    </source>
</evidence>
<sequence length="58" mass="6675">MPEHIPYLITVMKLMMVTLHTKSDLESMIETTDKFDNSGCQSGKYFLTLQGYAIFKQV</sequence>
<dbReference type="EMBL" id="LT841358">
    <property type="protein sequence ID" value="SMH70371.1"/>
    <property type="molecule type" value="Genomic_DNA"/>
</dbReference>
<proteinExistence type="predicted"/>
<accession>A0A2H1FC85</accession>
<keyword evidence="2" id="KW-1185">Reference proteome</keyword>
<organism evidence="1 2">
    <name type="scientific">Candidatus Nitrosotalea okcheonensis</name>
    <dbReference type="NCBI Taxonomy" id="1903276"/>
    <lineage>
        <taxon>Archaea</taxon>
        <taxon>Nitrososphaerota</taxon>
        <taxon>Nitrososphaeria</taxon>
        <taxon>Nitrosotaleales</taxon>
        <taxon>Nitrosotaleaceae</taxon>
        <taxon>Nitrosotalea</taxon>
    </lineage>
</organism>